<keyword evidence="3" id="KW-0804">Transcription</keyword>
<evidence type="ECO:0000313" key="5">
    <source>
        <dbReference type="EMBL" id="GAA1727845.1"/>
    </source>
</evidence>
<proteinExistence type="predicted"/>
<dbReference type="PANTHER" id="PTHR30146:SF153">
    <property type="entry name" value="LACTOSE OPERON REPRESSOR"/>
    <property type="match status" value="1"/>
</dbReference>
<dbReference type="GO" id="GO:0003677">
    <property type="term" value="F:DNA binding"/>
    <property type="evidence" value="ECO:0007669"/>
    <property type="project" value="UniProtKB-KW"/>
</dbReference>
<dbReference type="CDD" id="cd06267">
    <property type="entry name" value="PBP1_LacI_sugar_binding-like"/>
    <property type="match status" value="1"/>
</dbReference>
<evidence type="ECO:0000256" key="2">
    <source>
        <dbReference type="ARBA" id="ARBA00023125"/>
    </source>
</evidence>
<dbReference type="InterPro" id="IPR010982">
    <property type="entry name" value="Lambda_DNA-bd_dom_sf"/>
</dbReference>
<feature type="domain" description="HTH lacI-type" evidence="4">
    <location>
        <begin position="9"/>
        <end position="63"/>
    </location>
</feature>
<keyword evidence="1" id="KW-0805">Transcription regulation</keyword>
<dbReference type="RefSeq" id="WP_344248719.1">
    <property type="nucleotide sequence ID" value="NZ_BAAAPM010000004.1"/>
</dbReference>
<keyword evidence="2 5" id="KW-0238">DNA-binding</keyword>
<dbReference type="CDD" id="cd01392">
    <property type="entry name" value="HTH_LacI"/>
    <property type="match status" value="1"/>
</dbReference>
<evidence type="ECO:0000256" key="1">
    <source>
        <dbReference type="ARBA" id="ARBA00023015"/>
    </source>
</evidence>
<dbReference type="SUPFAM" id="SSF53822">
    <property type="entry name" value="Periplasmic binding protein-like I"/>
    <property type="match status" value="1"/>
</dbReference>
<dbReference type="InterPro" id="IPR000843">
    <property type="entry name" value="HTH_LacI"/>
</dbReference>
<evidence type="ECO:0000313" key="6">
    <source>
        <dbReference type="Proteomes" id="UP001501138"/>
    </source>
</evidence>
<dbReference type="Pfam" id="PF00356">
    <property type="entry name" value="LacI"/>
    <property type="match status" value="1"/>
</dbReference>
<organism evidence="5 6">
    <name type="scientific">Isoptericola hypogeus</name>
    <dbReference type="NCBI Taxonomy" id="300179"/>
    <lineage>
        <taxon>Bacteria</taxon>
        <taxon>Bacillati</taxon>
        <taxon>Actinomycetota</taxon>
        <taxon>Actinomycetes</taxon>
        <taxon>Micrococcales</taxon>
        <taxon>Promicromonosporaceae</taxon>
        <taxon>Isoptericola</taxon>
    </lineage>
</organism>
<sequence length="355" mass="37428">MPSSRGSGITLADVAAASGVSTATVSRVLSGNYPVATRTKARVTEAVAELGYVMNANARALARSRAATIGIVVQDVVDPFFGYIARGVERRAAELGLACLIMASQGSKERELELVDLLRAHRAGGVILVGGSADDRGYRTKMAQRARALADEGGNLVLCGRPPLGEGLPTRSVSYDNEGGAFAITSHLLARGHRRIAYVGGPHRLSTHTFRLAGHRRALEQHGVAWDDDLVHVGQFSAAFGRTTLTELLRRGLDATAVFAANDAVAVGVYEAAEDAGISVPHDLSVVGYDDVPVATQLRPRLSTVSVPLEELGRRAAELCITESDAPDADSIVGTHLVLRDSVSAPREARILRAG</sequence>
<dbReference type="Proteomes" id="UP001501138">
    <property type="component" value="Unassembled WGS sequence"/>
</dbReference>
<keyword evidence="6" id="KW-1185">Reference proteome</keyword>
<dbReference type="SUPFAM" id="SSF47413">
    <property type="entry name" value="lambda repressor-like DNA-binding domains"/>
    <property type="match status" value="1"/>
</dbReference>
<dbReference type="Gene3D" id="3.40.50.2300">
    <property type="match status" value="2"/>
</dbReference>
<evidence type="ECO:0000259" key="4">
    <source>
        <dbReference type="PROSITE" id="PS50932"/>
    </source>
</evidence>
<dbReference type="SMART" id="SM00354">
    <property type="entry name" value="HTH_LACI"/>
    <property type="match status" value="1"/>
</dbReference>
<dbReference type="PROSITE" id="PS50932">
    <property type="entry name" value="HTH_LACI_2"/>
    <property type="match status" value="1"/>
</dbReference>
<dbReference type="PROSITE" id="PS00356">
    <property type="entry name" value="HTH_LACI_1"/>
    <property type="match status" value="1"/>
</dbReference>
<dbReference type="PANTHER" id="PTHR30146">
    <property type="entry name" value="LACI-RELATED TRANSCRIPTIONAL REPRESSOR"/>
    <property type="match status" value="1"/>
</dbReference>
<dbReference type="InterPro" id="IPR028082">
    <property type="entry name" value="Peripla_BP_I"/>
</dbReference>
<protein>
    <submittedName>
        <fullName evidence="5">LacI family DNA-binding transcriptional regulator</fullName>
    </submittedName>
</protein>
<reference evidence="5 6" key="1">
    <citation type="journal article" date="2019" name="Int. J. Syst. Evol. Microbiol.">
        <title>The Global Catalogue of Microorganisms (GCM) 10K type strain sequencing project: providing services to taxonomists for standard genome sequencing and annotation.</title>
        <authorList>
            <consortium name="The Broad Institute Genomics Platform"/>
            <consortium name="The Broad Institute Genome Sequencing Center for Infectious Disease"/>
            <person name="Wu L."/>
            <person name="Ma J."/>
        </authorList>
    </citation>
    <scope>NUCLEOTIDE SEQUENCE [LARGE SCALE GENOMIC DNA]</scope>
    <source>
        <strain evidence="5 6">JCM 15589</strain>
    </source>
</reference>
<gene>
    <name evidence="5" type="ORF">GCM10009809_24430</name>
</gene>
<comment type="caution">
    <text evidence="5">The sequence shown here is derived from an EMBL/GenBank/DDBJ whole genome shotgun (WGS) entry which is preliminary data.</text>
</comment>
<dbReference type="Pfam" id="PF13377">
    <property type="entry name" value="Peripla_BP_3"/>
    <property type="match status" value="1"/>
</dbReference>
<name>A0ABN2JIS0_9MICO</name>
<evidence type="ECO:0000256" key="3">
    <source>
        <dbReference type="ARBA" id="ARBA00023163"/>
    </source>
</evidence>
<accession>A0ABN2JIS0</accession>
<dbReference type="Gene3D" id="1.10.260.40">
    <property type="entry name" value="lambda repressor-like DNA-binding domains"/>
    <property type="match status" value="1"/>
</dbReference>
<dbReference type="InterPro" id="IPR046335">
    <property type="entry name" value="LacI/GalR-like_sensor"/>
</dbReference>
<dbReference type="EMBL" id="BAAAPM010000004">
    <property type="protein sequence ID" value="GAA1727845.1"/>
    <property type="molecule type" value="Genomic_DNA"/>
</dbReference>